<evidence type="ECO:0000313" key="1">
    <source>
        <dbReference type="EMBL" id="MBO8453083.1"/>
    </source>
</evidence>
<organism evidence="1 2">
    <name type="scientific">Candidatus Cryptobacteroides intestinavium</name>
    <dbReference type="NCBI Taxonomy" id="2840766"/>
    <lineage>
        <taxon>Bacteria</taxon>
        <taxon>Pseudomonadati</taxon>
        <taxon>Bacteroidota</taxon>
        <taxon>Bacteroidia</taxon>
        <taxon>Bacteroidales</taxon>
        <taxon>Candidatus Cryptobacteroides</taxon>
    </lineage>
</organism>
<protein>
    <recommendedName>
        <fullName evidence="3">Tetratricopeptide repeat protein</fullName>
    </recommendedName>
</protein>
<accession>A0A9D9HJ35</accession>
<reference evidence="1" key="1">
    <citation type="submission" date="2020-10" db="EMBL/GenBank/DDBJ databases">
        <authorList>
            <person name="Gilroy R."/>
        </authorList>
    </citation>
    <scope>NUCLEOTIDE SEQUENCE</scope>
    <source>
        <strain evidence="1">B1-20833</strain>
    </source>
</reference>
<dbReference type="AlphaFoldDB" id="A0A9D9HJ35"/>
<evidence type="ECO:0008006" key="3">
    <source>
        <dbReference type="Google" id="ProtNLM"/>
    </source>
</evidence>
<comment type="caution">
    <text evidence="1">The sequence shown here is derived from an EMBL/GenBank/DDBJ whole genome shotgun (WGS) entry which is preliminary data.</text>
</comment>
<proteinExistence type="predicted"/>
<name>A0A9D9HJ35_9BACT</name>
<gene>
    <name evidence="1" type="ORF">IAC06_09425</name>
</gene>
<reference evidence="1" key="2">
    <citation type="journal article" date="2021" name="PeerJ">
        <title>Extensive microbial diversity within the chicken gut microbiome revealed by metagenomics and culture.</title>
        <authorList>
            <person name="Gilroy R."/>
            <person name="Ravi A."/>
            <person name="Getino M."/>
            <person name="Pursley I."/>
            <person name="Horton D.L."/>
            <person name="Alikhan N.F."/>
            <person name="Baker D."/>
            <person name="Gharbi K."/>
            <person name="Hall N."/>
            <person name="Watson M."/>
            <person name="Adriaenssens E.M."/>
            <person name="Foster-Nyarko E."/>
            <person name="Jarju S."/>
            <person name="Secka A."/>
            <person name="Antonio M."/>
            <person name="Oren A."/>
            <person name="Chaudhuri R.R."/>
            <person name="La Ragione R."/>
            <person name="Hildebrand F."/>
            <person name="Pallen M.J."/>
        </authorList>
    </citation>
    <scope>NUCLEOTIDE SEQUENCE</scope>
    <source>
        <strain evidence="1">B1-20833</strain>
    </source>
</reference>
<evidence type="ECO:0000313" key="2">
    <source>
        <dbReference type="Proteomes" id="UP000823661"/>
    </source>
</evidence>
<dbReference type="Proteomes" id="UP000823661">
    <property type="component" value="Unassembled WGS sequence"/>
</dbReference>
<dbReference type="EMBL" id="JADIMI010000089">
    <property type="protein sequence ID" value="MBO8453083.1"/>
    <property type="molecule type" value="Genomic_DNA"/>
</dbReference>
<sequence length="194" mass="21983">MDRYTELKNMSLEDLASVVSAWPWFGTAQKLLCEKMVQIGGSEWGTSQYADAAMHIACRGKISSLLRRKYAYDRDEVAGIIARYLSEKRAPGHPSGVNQDFRGVGDYFSLAQYENVRQKDDDSFRRFASGDMEVSPVDVATDFDMDFCTETLAQIYAEQGYYQQAKDIYSKLILAYPEKNAYFAALIEKLGPEN</sequence>